<feature type="region of interest" description="Disordered" evidence="1">
    <location>
        <begin position="953"/>
        <end position="1077"/>
    </location>
</feature>
<feature type="compositionally biased region" description="Basic residues" evidence="1">
    <location>
        <begin position="1058"/>
        <end position="1068"/>
    </location>
</feature>
<dbReference type="EMBL" id="JACGCI010000056">
    <property type="protein sequence ID" value="KAF6750607.1"/>
    <property type="molecule type" value="Genomic_DNA"/>
</dbReference>
<reference evidence="2 3" key="1">
    <citation type="submission" date="2020-07" db="EMBL/GenBank/DDBJ databases">
        <title>Comparative genomics of pyrophilous fungi reveals a link between fire events and developmental genes.</title>
        <authorList>
            <consortium name="DOE Joint Genome Institute"/>
            <person name="Steindorff A.S."/>
            <person name="Carver A."/>
            <person name="Calhoun S."/>
            <person name="Stillman K."/>
            <person name="Liu H."/>
            <person name="Lipzen A."/>
            <person name="Pangilinan J."/>
            <person name="Labutti K."/>
            <person name="Bruns T.D."/>
            <person name="Grigoriev I.V."/>
        </authorList>
    </citation>
    <scope>NUCLEOTIDE SEQUENCE [LARGE SCALE GENOMIC DNA]</scope>
    <source>
        <strain evidence="2 3">CBS 144469</strain>
    </source>
</reference>
<feature type="compositionally biased region" description="Polar residues" evidence="1">
    <location>
        <begin position="1006"/>
        <end position="1017"/>
    </location>
</feature>
<feature type="compositionally biased region" description="Polar residues" evidence="1">
    <location>
        <begin position="953"/>
        <end position="970"/>
    </location>
</feature>
<evidence type="ECO:0000256" key="1">
    <source>
        <dbReference type="SAM" id="MobiDB-lite"/>
    </source>
</evidence>
<feature type="compositionally biased region" description="Polar residues" evidence="1">
    <location>
        <begin position="979"/>
        <end position="997"/>
    </location>
</feature>
<gene>
    <name evidence="2" type="ORF">DFP72DRAFT_1072314</name>
</gene>
<evidence type="ECO:0000313" key="3">
    <source>
        <dbReference type="Proteomes" id="UP000521943"/>
    </source>
</evidence>
<keyword evidence="3" id="KW-1185">Reference proteome</keyword>
<evidence type="ECO:0000313" key="2">
    <source>
        <dbReference type="EMBL" id="KAF6750607.1"/>
    </source>
</evidence>
<sequence>MPQPVEVIGSLGNLERAARPRRKKANRADTAALREERELRAQEKYESLTKITPPLHIPDEDSFLGFALVNIVDPCDGGRGPKLILSKYQRPLSKKQLRLLQLAAGPDGSGLRTLDFENAVYIAVDPALLEEGTLTQDLYPPHNRVQWSPAAEGATMVLLAGGHRQATSMDLVDPHDKEIEKLKKKITALGPNRREDRAEQIQAQIDKLLAAREPKCIWLAMFYDRGVFDIVPNKRSDPNPADKILESRDNSLTALLKLLTNNKIPPAADSEEHQLATVFSLVHDREKNDTDTLLSYSQTLAIKHRTAYLRLINRCRDFFSFLVELRASSHFRNFLTDSQRIVNVYQELWELIEPLFRSMWRQLVYIASDSDLPAQEGTEEEHAALIVEALTQPPNYVSSQLDEPGMWTQADEDALPTAFAKLHLLLVEQCAYKPSDAPRLDGKLPLFSPMCAAALIDDWWSVRDVVYLISNQFLPGLGYIQNINKGRNPSKAPFDSYPGAIRHYLHYFLGSNNPEVWSSTTVEHMLQTEDDDGDTGRSVTDAAFNSLITLLWRHREDILRPVHELIQPIPPLAPYTQRRKQDEEAEDEDSLIVEAGQNFLKQWTHASSRSAGGDREVGEENHVDGLLSIFEALQQSSLNYLVSYSGLGNNRAHHVNIILYVHREIDYFSNYLAPFTEIVKPFCQLLTTLFDAVQAFPGLESAPIWFAFPPEHGVPQPIEVSEYSELAVRKDRDSRRTVFDQALSTFVKRIAKADCLGVLSDRDEPHYRLHLGLKRPLEALRTKALPLQHHLAITQRCPDLASWPLVQEEWDDEDELDEGGRDEDSVERERLPMDVPGARFSRMSDLRHHYRSRDVQELRGDDDEAGIRTSIKKLTTFIMVSSHIRKAVGSVKESRWREGSFATADIQEPHSCATSRIHACAITITVARGALSIRYASTPKDLGLYTNGDTQISERSTTLSQRPTPTSAQPSGAKRKRVSSAQSEKSVVAHNTHSTPSAVGIVDHPQVTSPTIAQSSRPGKRRKDDTQLEINSVEPARSLGDLCNRSRSGSAEPDPKLRSRSGRVHAPRIRTPSAPTPQVYSMEGGLIRSSFLRSLSLAFNTSYDLFMCTSCQMALTSSNVIPHLKDTEKLPVNRNCAQKIERASVELGVKSEYPKFPRVYTPIDAVVGLNTTFKYGCPRCMYTAEEKQVVTHISTCKASDSSITPQEILENIPTQYFHAGEARRNIRSPHRHHNPTSPDKRLINPWIMQTGFHLYVKGHDVSELRAAVQLPQVHEPHLKNLNQRIKELILEGNDLLAKTNDQVLRVIMTQKAHE</sequence>
<protein>
    <submittedName>
        <fullName evidence="2">Uncharacterized protein</fullName>
    </submittedName>
</protein>
<dbReference type="Proteomes" id="UP000521943">
    <property type="component" value="Unassembled WGS sequence"/>
</dbReference>
<proteinExistence type="predicted"/>
<name>A0A8H6HQK9_9AGAR</name>
<comment type="caution">
    <text evidence="2">The sequence shown here is derived from an EMBL/GenBank/DDBJ whole genome shotgun (WGS) entry which is preliminary data.</text>
</comment>
<organism evidence="2 3">
    <name type="scientific">Ephemerocybe angulata</name>
    <dbReference type="NCBI Taxonomy" id="980116"/>
    <lineage>
        <taxon>Eukaryota</taxon>
        <taxon>Fungi</taxon>
        <taxon>Dikarya</taxon>
        <taxon>Basidiomycota</taxon>
        <taxon>Agaricomycotina</taxon>
        <taxon>Agaricomycetes</taxon>
        <taxon>Agaricomycetidae</taxon>
        <taxon>Agaricales</taxon>
        <taxon>Agaricineae</taxon>
        <taxon>Psathyrellaceae</taxon>
        <taxon>Ephemerocybe</taxon>
    </lineage>
</organism>
<accession>A0A8H6HQK9</accession>
<dbReference type="OrthoDB" id="3053855at2759"/>